<evidence type="ECO:0000313" key="3">
    <source>
        <dbReference type="EMBL" id="KIQ31383.1"/>
    </source>
</evidence>
<comment type="caution">
    <text evidence="3">The sequence shown here is derived from an EMBL/GenBank/DDBJ whole genome shotgun (WGS) entry which is preliminary data.</text>
</comment>
<feature type="domain" description="SsuA/THI5-like" evidence="2">
    <location>
        <begin position="69"/>
        <end position="259"/>
    </location>
</feature>
<dbReference type="Pfam" id="PF09084">
    <property type="entry name" value="NMT1"/>
    <property type="match status" value="1"/>
</dbReference>
<reference evidence="3 4" key="1">
    <citation type="submission" date="2014-12" db="EMBL/GenBank/DDBJ databases">
        <title>16Stimator: statistical estimation of ribosomal gene copy numbers from draft genome assemblies.</title>
        <authorList>
            <person name="Perisin M.A."/>
            <person name="Vetter M."/>
            <person name="Gilbert J.A."/>
            <person name="Bergelson J."/>
        </authorList>
    </citation>
    <scope>NUCLEOTIDE SEQUENCE [LARGE SCALE GENOMIC DNA]</scope>
    <source>
        <strain evidence="3 4">MEDvA23</strain>
    </source>
</reference>
<dbReference type="InterPro" id="IPR015168">
    <property type="entry name" value="SsuA/THI5"/>
</dbReference>
<evidence type="ECO:0000256" key="1">
    <source>
        <dbReference type="SAM" id="SignalP"/>
    </source>
</evidence>
<name>A0A0D0LQ82_VARPD</name>
<evidence type="ECO:0000313" key="4">
    <source>
        <dbReference type="Proteomes" id="UP000032067"/>
    </source>
</evidence>
<accession>A0A0D0LQ82</accession>
<proteinExistence type="predicted"/>
<evidence type="ECO:0000259" key="2">
    <source>
        <dbReference type="Pfam" id="PF09084"/>
    </source>
</evidence>
<dbReference type="AlphaFoldDB" id="A0A0D0LQ82"/>
<feature type="chain" id="PRO_5002215852" evidence="1">
    <location>
        <begin position="32"/>
        <end position="369"/>
    </location>
</feature>
<dbReference type="Gene3D" id="3.40.190.10">
    <property type="entry name" value="Periplasmic binding protein-like II"/>
    <property type="match status" value="2"/>
</dbReference>
<organism evidence="3 4">
    <name type="scientific">Variovorax paradoxus</name>
    <dbReference type="NCBI Taxonomy" id="34073"/>
    <lineage>
        <taxon>Bacteria</taxon>
        <taxon>Pseudomonadati</taxon>
        <taxon>Pseudomonadota</taxon>
        <taxon>Betaproteobacteria</taxon>
        <taxon>Burkholderiales</taxon>
        <taxon>Comamonadaceae</taxon>
        <taxon>Variovorax</taxon>
    </lineage>
</organism>
<dbReference type="Proteomes" id="UP000032067">
    <property type="component" value="Unassembled WGS sequence"/>
</dbReference>
<dbReference type="PANTHER" id="PTHR30024">
    <property type="entry name" value="ALIPHATIC SULFONATES-BINDING PROTEIN-RELATED"/>
    <property type="match status" value="1"/>
</dbReference>
<dbReference type="RefSeq" id="WP_042579757.1">
    <property type="nucleotide sequence ID" value="NZ_JXQQ01000033.1"/>
</dbReference>
<protein>
    <submittedName>
        <fullName evidence="3">Nitrate ABC transporter substrate-binding protein</fullName>
    </submittedName>
</protein>
<gene>
    <name evidence="3" type="ORF">RT97_15930</name>
</gene>
<dbReference type="SUPFAM" id="SSF53850">
    <property type="entry name" value="Periplasmic binding protein-like II"/>
    <property type="match status" value="1"/>
</dbReference>
<dbReference type="PANTHER" id="PTHR30024:SF21">
    <property type="entry name" value="ABC TRANSPORTER SUBSTRATE-BINDING PROTEIN"/>
    <property type="match status" value="1"/>
</dbReference>
<keyword evidence="1" id="KW-0732">Signal</keyword>
<feature type="signal peptide" evidence="1">
    <location>
        <begin position="1"/>
        <end position="31"/>
    </location>
</feature>
<sequence length="369" mass="40000">MNATVLTRLRRWAAPLSALALMTTAALTAHAAPDTIRIGVATAGGGDPVTWGGSPGGVARVNNWLEDEFKASGVKVEWLFFKGAGPAVNEALSNKQIDFAYQGDLPAIVGRSNGLKTKLLVVSGARNNLYLVTPPKSDIRSIKDLKDRNVSIFRGTNGHIVAINVLAANGLAERDVKGVNLDTGSAQAALVSNGVDAAFGGYEWFKVRDQGLAKVVYSTRGQDPSYTRQAALLVRSDFEQANPAEVQRVVDVFVRAAHWSSDEKNRDELFRIWARSGTPVASWVAEFDQQQLALRNSPLADDFIVGRYKAVVADALKLKLIRREVTVDDWFDTRYLKTALKKQGLENYWTAYDAKGNPKGGAAASVAAR</sequence>
<dbReference type="CDD" id="cd13555">
    <property type="entry name" value="PBP2_sulfate_ester_like"/>
    <property type="match status" value="1"/>
</dbReference>
<dbReference type="EMBL" id="JXQQ01000033">
    <property type="protein sequence ID" value="KIQ31383.1"/>
    <property type="molecule type" value="Genomic_DNA"/>
</dbReference>
<dbReference type="OrthoDB" id="9780180at2"/>